<dbReference type="InterPro" id="IPR018247">
    <property type="entry name" value="EF_Hand_1_Ca_BS"/>
</dbReference>
<keyword evidence="4" id="KW-1185">Reference proteome</keyword>
<sequence>MSLASFAKRFRRSRTKSSDVPSSSKDSSLNGAKAEDRSRLQVSEVKVPDDFPSQHASNVPTQGAMRMPQPNVAMPHGHANAMDGALADLRSMHEQLEAGPPMPSSNRAIDTLGGKVDVLVDQANKAMSVINSDIAPVVAALDKTDIVQKIERGIRHFTDDIPWLMKGLDELARIHPAVTVAVLAFKAVYALETTRQENDRRVITLYVEMKDMMMVMVQLKGVEGHNHVGLDGRVLKDRLEDLAEKTAKDIKDCANLCDTFLKKRLIVKVLKGPIWADKLAGFVQTFADRKADFQFALTMHSANTMSDVKKQNYEIDAKIDVVISLFDRFVTSEERRLAEEVENKGGALKVRQNDEYLKSLMALDISMRRGPVSGAAPGRDQLASRKRESAVPVSREGRAGALRESAARARDGAKEASITLEDLKWELREDIDEALDRNLETFLGKFELQVSMLQAALERYIRDENDRIIGAVKDVVLQGPHLKVRDPELRKVWQDMNWRSNVKARLLVMTLRDYYRDVIEEARHAPGDQQILNDEWTLAFLGPTWFQPLFEAFDDDASGYITIAEINKFMEQRPAALNWSAPRWFAFWAVGWSTGAAMYVTRIKELLSSIRAALQYVLPLNRKAADQYLKTTWVRTLKLTQKVSTHSDWAMEDNFRDYYEYEEQRLRSNLERIKYHIDASDTVSLVLGSDRLEATLLPVLWLLLENDYRKFRAARHVILADSELENSSTTIDQISYAADPYSELFDNQKIDCDSKFETYARGLFYYEHFERKFWDEFQNDLTPPRLAAVYDDETVDLSKITQDTDVTSGMEIYDLVDDETEDDLTAPLPVKSILGLWHGFVYDQETYPSRSMLSLRFHYSDKEGEDFRASGIEFDGDPYKISGKCTVDNDGTILAEFVLAYSGNLVIHYHGRLVDEYTIEGNRGYSTDEEDQGEFILKRIPAEYMVLRPSPLRLRDGNRRLEMWQYAISAALSDVRRRNWSWSYFAERRDARKLFIKVMSRSFMMSNPDFREKLARIRQVCNAQDARFYYTLYERHDRIVPYHSNRFCESPECRDVINGACVMCIDCAPVSDCPVARYCFCDKPECYNYTHDEAIYGLEAYHNGSHDFVKVRTILHDPDIMHLIYQATDILRWMRRRTDTPPPDPPGTTTDDGDPEIVESIDTTADTASHADTSDESCHQSDDQHEDHSAPARYTMDVISVSSNQSQLELCVEATSPSSEAPPQPEDSSLPAAGLSIDDSGTSDGCKEDPIVSPADVPLPRMNGSVGTASLDGRDVGQENTKSTRSESTHSQDTHLEGAHSESTQDIADAEPPGADTEVTSQVASSAQTGDDHDGSSVAQNPACKICLEPVYMGQCWLCIQCWAYICNDCESRQLITCGVCTKPFPQPEWYWGSRADDFICNRCAFHGLREKADPNFDHERCHVGTHDLVVCKRAPQGPPDPPRVPYFTTEQRLASLEARVTAMDTRLEQLQTCLVQLAQTQTDMQRTIVAKLDEALVSVSGRLSNGHAGP</sequence>
<proteinExistence type="predicted"/>
<dbReference type="PROSITE" id="PS50222">
    <property type="entry name" value="EF_HAND_2"/>
    <property type="match status" value="1"/>
</dbReference>
<dbReference type="GO" id="GO:0005509">
    <property type="term" value="F:calcium ion binding"/>
    <property type="evidence" value="ECO:0007669"/>
    <property type="project" value="InterPro"/>
</dbReference>
<dbReference type="InterPro" id="IPR002048">
    <property type="entry name" value="EF_hand_dom"/>
</dbReference>
<feature type="region of interest" description="Disordered" evidence="1">
    <location>
        <begin position="1136"/>
        <end position="1189"/>
    </location>
</feature>
<feature type="region of interest" description="Disordered" evidence="1">
    <location>
        <begin position="1"/>
        <end position="64"/>
    </location>
</feature>
<gene>
    <name evidence="3" type="ORF">ONZ51_g1863</name>
</gene>
<feature type="compositionally biased region" description="Basic and acidic residues" evidence="1">
    <location>
        <begin position="1272"/>
        <end position="1300"/>
    </location>
</feature>
<dbReference type="EMBL" id="JAPEVG010000027">
    <property type="protein sequence ID" value="KAJ8495156.1"/>
    <property type="molecule type" value="Genomic_DNA"/>
</dbReference>
<feature type="domain" description="EF-hand" evidence="2">
    <location>
        <begin position="549"/>
        <end position="576"/>
    </location>
</feature>
<dbReference type="PROSITE" id="PS00018">
    <property type="entry name" value="EF_HAND_1"/>
    <property type="match status" value="1"/>
</dbReference>
<evidence type="ECO:0000313" key="3">
    <source>
        <dbReference type="EMBL" id="KAJ8495156.1"/>
    </source>
</evidence>
<comment type="caution">
    <text evidence="3">The sequence shown here is derived from an EMBL/GenBank/DDBJ whole genome shotgun (WGS) entry which is preliminary data.</text>
</comment>
<feature type="compositionally biased region" description="Low complexity" evidence="1">
    <location>
        <begin position="18"/>
        <end position="28"/>
    </location>
</feature>
<feature type="compositionally biased region" description="Basic and acidic residues" evidence="1">
    <location>
        <begin position="1172"/>
        <end position="1189"/>
    </location>
</feature>
<evidence type="ECO:0000259" key="2">
    <source>
        <dbReference type="PROSITE" id="PS50222"/>
    </source>
</evidence>
<feature type="compositionally biased region" description="Polar residues" evidence="1">
    <location>
        <begin position="1318"/>
        <end position="1329"/>
    </location>
</feature>
<evidence type="ECO:0000256" key="1">
    <source>
        <dbReference type="SAM" id="MobiDB-lite"/>
    </source>
</evidence>
<feature type="region of interest" description="Disordered" evidence="1">
    <location>
        <begin position="1211"/>
        <end position="1338"/>
    </location>
</feature>
<accession>A0AAD7U1R2</accession>
<organism evidence="3 4">
    <name type="scientific">Trametes cubensis</name>
    <dbReference type="NCBI Taxonomy" id="1111947"/>
    <lineage>
        <taxon>Eukaryota</taxon>
        <taxon>Fungi</taxon>
        <taxon>Dikarya</taxon>
        <taxon>Basidiomycota</taxon>
        <taxon>Agaricomycotina</taxon>
        <taxon>Agaricomycetes</taxon>
        <taxon>Polyporales</taxon>
        <taxon>Polyporaceae</taxon>
        <taxon>Trametes</taxon>
    </lineage>
</organism>
<reference evidence="3" key="1">
    <citation type="submission" date="2022-11" db="EMBL/GenBank/DDBJ databases">
        <title>Genome Sequence of Cubamyces cubensis.</title>
        <authorList>
            <person name="Buettner E."/>
        </authorList>
    </citation>
    <scope>NUCLEOTIDE SEQUENCE</scope>
    <source>
        <strain evidence="3">MPL-01</strain>
    </source>
</reference>
<name>A0AAD7U1R2_9APHY</name>
<feature type="compositionally biased region" description="Low complexity" evidence="1">
    <location>
        <begin position="1160"/>
        <end position="1171"/>
    </location>
</feature>
<evidence type="ECO:0000313" key="4">
    <source>
        <dbReference type="Proteomes" id="UP001215151"/>
    </source>
</evidence>
<feature type="region of interest" description="Disordered" evidence="1">
    <location>
        <begin position="373"/>
        <end position="397"/>
    </location>
</feature>
<dbReference type="Proteomes" id="UP001215151">
    <property type="component" value="Unassembled WGS sequence"/>
</dbReference>
<protein>
    <recommendedName>
        <fullName evidence="2">EF-hand domain-containing protein</fullName>
    </recommendedName>
</protein>